<comment type="caution">
    <text evidence="1">The sequence shown here is derived from an EMBL/GenBank/DDBJ whole genome shotgun (WGS) entry which is preliminary data.</text>
</comment>
<proteinExistence type="predicted"/>
<gene>
    <name evidence="1" type="ORF">PAPOLLO_LOCUS23308</name>
</gene>
<organism evidence="1 2">
    <name type="scientific">Parnassius apollo</name>
    <name type="common">Apollo butterfly</name>
    <name type="synonym">Papilio apollo</name>
    <dbReference type="NCBI Taxonomy" id="110799"/>
    <lineage>
        <taxon>Eukaryota</taxon>
        <taxon>Metazoa</taxon>
        <taxon>Ecdysozoa</taxon>
        <taxon>Arthropoda</taxon>
        <taxon>Hexapoda</taxon>
        <taxon>Insecta</taxon>
        <taxon>Pterygota</taxon>
        <taxon>Neoptera</taxon>
        <taxon>Endopterygota</taxon>
        <taxon>Lepidoptera</taxon>
        <taxon>Glossata</taxon>
        <taxon>Ditrysia</taxon>
        <taxon>Papilionoidea</taxon>
        <taxon>Papilionidae</taxon>
        <taxon>Parnassiinae</taxon>
        <taxon>Parnassini</taxon>
        <taxon>Parnassius</taxon>
        <taxon>Parnassius</taxon>
    </lineage>
</organism>
<keyword evidence="2" id="KW-1185">Reference proteome</keyword>
<name>A0A8S3Y287_PARAO</name>
<dbReference type="OrthoDB" id="9978677at2759"/>
<accession>A0A8S3Y287</accession>
<evidence type="ECO:0000313" key="1">
    <source>
        <dbReference type="EMBL" id="CAG5045507.1"/>
    </source>
</evidence>
<dbReference type="EMBL" id="CAJQZP010001427">
    <property type="protein sequence ID" value="CAG5045507.1"/>
    <property type="molecule type" value="Genomic_DNA"/>
</dbReference>
<reference evidence="1" key="1">
    <citation type="submission" date="2021-04" db="EMBL/GenBank/DDBJ databases">
        <authorList>
            <person name="Tunstrom K."/>
        </authorList>
    </citation>
    <scope>NUCLEOTIDE SEQUENCE</scope>
</reference>
<dbReference type="Proteomes" id="UP000691718">
    <property type="component" value="Unassembled WGS sequence"/>
</dbReference>
<evidence type="ECO:0000313" key="2">
    <source>
        <dbReference type="Proteomes" id="UP000691718"/>
    </source>
</evidence>
<dbReference type="AlphaFoldDB" id="A0A8S3Y287"/>
<sequence>MISLEWSTQTEAIGIEGEGRLRGHVWDSPTGVEDEAAPPMTAHTAYAIYISAKESSDEFDLTPAIMDQDDDWMYLPLENYKNNLNENDYVISTKTQADTANRETEDIYIVQKL</sequence>
<protein>
    <submittedName>
        <fullName evidence="1">(apollo) hypothetical protein</fullName>
    </submittedName>
</protein>